<evidence type="ECO:0000256" key="2">
    <source>
        <dbReference type="ARBA" id="ARBA00022475"/>
    </source>
</evidence>
<keyword evidence="10" id="KW-0479">Metal-binding</keyword>
<comment type="similarity">
    <text evidence="7 10">Belongs to the fluoride channel Fluc/FEX (TC 1.A.43) family.</text>
</comment>
<comment type="catalytic activity">
    <reaction evidence="8">
        <text>fluoride(in) = fluoride(out)</text>
        <dbReference type="Rhea" id="RHEA:76159"/>
        <dbReference type="ChEBI" id="CHEBI:17051"/>
    </reaction>
    <physiologicalReaction direction="left-to-right" evidence="8">
        <dbReference type="Rhea" id="RHEA:76160"/>
    </physiologicalReaction>
</comment>
<dbReference type="PANTHER" id="PTHR28259">
    <property type="entry name" value="FLUORIDE EXPORT PROTEIN 1-RELATED"/>
    <property type="match status" value="1"/>
</dbReference>
<keyword evidence="4 10" id="KW-1133">Transmembrane helix</keyword>
<dbReference type="AlphaFoldDB" id="A0A0A3IIJ8"/>
<dbReference type="RefSeq" id="WP_036202151.1">
    <property type="nucleotide sequence ID" value="NZ_AVCY01000002.1"/>
</dbReference>
<dbReference type="GO" id="GO:0046872">
    <property type="term" value="F:metal ion binding"/>
    <property type="evidence" value="ECO:0007669"/>
    <property type="project" value="UniProtKB-KW"/>
</dbReference>
<evidence type="ECO:0000256" key="6">
    <source>
        <dbReference type="ARBA" id="ARBA00023303"/>
    </source>
</evidence>
<dbReference type="PANTHER" id="PTHR28259:SF1">
    <property type="entry name" value="FLUORIDE EXPORT PROTEIN 1-RELATED"/>
    <property type="match status" value="1"/>
</dbReference>
<comment type="subcellular location">
    <subcellularLocation>
        <location evidence="1 10">Cell membrane</location>
        <topology evidence="1 10">Multi-pass membrane protein</topology>
    </subcellularLocation>
</comment>
<keyword evidence="12" id="KW-1185">Reference proteome</keyword>
<dbReference type="EMBL" id="JPVO01000054">
    <property type="protein sequence ID" value="KGR74682.1"/>
    <property type="molecule type" value="Genomic_DNA"/>
</dbReference>
<comment type="activity regulation">
    <text evidence="10">Na(+) is not transported, but it plays an essential structural role and its presence is essential for fluoride channel function.</text>
</comment>
<sequence length="113" mass="12169">MEWIIVAIGGGVGATLRYLVQLLVKRMMASYWATASVNVLGSLLLGFASHEAIDSSSMMTFLTVGVLGAFTTFSTFAFEMVNLMDTKKWGTACLNLSTNLIGGIMAFSMGWIL</sequence>
<evidence type="ECO:0000256" key="1">
    <source>
        <dbReference type="ARBA" id="ARBA00004651"/>
    </source>
</evidence>
<organism evidence="11 12">
    <name type="scientific">Ureibacillus sinduriensis BLB-1 = JCM 15800</name>
    <dbReference type="NCBI Taxonomy" id="1384057"/>
    <lineage>
        <taxon>Bacteria</taxon>
        <taxon>Bacillati</taxon>
        <taxon>Bacillota</taxon>
        <taxon>Bacilli</taxon>
        <taxon>Bacillales</taxon>
        <taxon>Caryophanaceae</taxon>
        <taxon>Ureibacillus</taxon>
    </lineage>
</organism>
<keyword evidence="3 10" id="KW-0812">Transmembrane</keyword>
<dbReference type="OrthoDB" id="9815830at2"/>
<dbReference type="HAMAP" id="MF_00454">
    <property type="entry name" value="FluC"/>
    <property type="match status" value="1"/>
</dbReference>
<proteinExistence type="inferred from homology"/>
<evidence type="ECO:0000256" key="9">
    <source>
        <dbReference type="ARBA" id="ARBA00049940"/>
    </source>
</evidence>
<feature type="transmembrane region" description="Helical" evidence="10">
    <location>
        <begin position="93"/>
        <end position="112"/>
    </location>
</feature>
<protein>
    <recommendedName>
        <fullName evidence="10">Fluoride-specific ion channel FluC</fullName>
    </recommendedName>
</protein>
<reference evidence="11 12" key="1">
    <citation type="submission" date="2014-02" db="EMBL/GenBank/DDBJ databases">
        <title>Draft genome sequence of Lysinibacillus sinduriensis JCM 15800.</title>
        <authorList>
            <person name="Zhang F."/>
            <person name="Wang G."/>
            <person name="Zhang L."/>
        </authorList>
    </citation>
    <scope>NUCLEOTIDE SEQUENCE [LARGE SCALE GENOMIC DNA]</scope>
    <source>
        <strain evidence="11 12">JCM 15800</strain>
    </source>
</reference>
<keyword evidence="5 10" id="KW-0472">Membrane</keyword>
<comment type="caution">
    <text evidence="11">The sequence shown here is derived from an EMBL/GenBank/DDBJ whole genome shotgun (WGS) entry which is preliminary data.</text>
</comment>
<dbReference type="Proteomes" id="UP000030408">
    <property type="component" value="Unassembled WGS sequence"/>
</dbReference>
<feature type="binding site" evidence="10">
    <location>
        <position position="71"/>
    </location>
    <ligand>
        <name>Na(+)</name>
        <dbReference type="ChEBI" id="CHEBI:29101"/>
        <note>structural</note>
    </ligand>
</feature>
<evidence type="ECO:0000256" key="3">
    <source>
        <dbReference type="ARBA" id="ARBA00022692"/>
    </source>
</evidence>
<dbReference type="GO" id="GO:0062054">
    <property type="term" value="F:fluoride channel activity"/>
    <property type="evidence" value="ECO:0007669"/>
    <property type="project" value="UniProtKB-UniRule"/>
</dbReference>
<keyword evidence="2 10" id="KW-1003">Cell membrane</keyword>
<evidence type="ECO:0000256" key="4">
    <source>
        <dbReference type="ARBA" id="ARBA00022989"/>
    </source>
</evidence>
<comment type="function">
    <text evidence="9 10">Fluoride-specific ion channel. Important for reducing fluoride concentration in the cell, thus reducing its toxicity.</text>
</comment>
<evidence type="ECO:0000256" key="7">
    <source>
        <dbReference type="ARBA" id="ARBA00035120"/>
    </source>
</evidence>
<feature type="transmembrane region" description="Helical" evidence="10">
    <location>
        <begin position="61"/>
        <end position="81"/>
    </location>
</feature>
<gene>
    <name evidence="10" type="primary">fluC</name>
    <name evidence="10" type="synonym">crcB</name>
    <name evidence="11" type="ORF">CD33_16490</name>
</gene>
<evidence type="ECO:0000256" key="10">
    <source>
        <dbReference type="HAMAP-Rule" id="MF_00454"/>
    </source>
</evidence>
<evidence type="ECO:0000313" key="12">
    <source>
        <dbReference type="Proteomes" id="UP000030408"/>
    </source>
</evidence>
<dbReference type="GO" id="GO:0140114">
    <property type="term" value="P:cellular detoxification of fluoride"/>
    <property type="evidence" value="ECO:0007669"/>
    <property type="project" value="UniProtKB-UniRule"/>
</dbReference>
<keyword evidence="10" id="KW-0915">Sodium</keyword>
<keyword evidence="10" id="KW-0813">Transport</keyword>
<feature type="binding site" evidence="10">
    <location>
        <position position="68"/>
    </location>
    <ligand>
        <name>Na(+)</name>
        <dbReference type="ChEBI" id="CHEBI:29101"/>
        <note>structural</note>
    </ligand>
</feature>
<evidence type="ECO:0000313" key="11">
    <source>
        <dbReference type="EMBL" id="KGR74682.1"/>
    </source>
</evidence>
<keyword evidence="10" id="KW-0406">Ion transport</keyword>
<dbReference type="InterPro" id="IPR003691">
    <property type="entry name" value="FluC"/>
</dbReference>
<dbReference type="STRING" id="1384057.CD33_16490"/>
<dbReference type="Pfam" id="PF02537">
    <property type="entry name" value="CRCB"/>
    <property type="match status" value="1"/>
</dbReference>
<keyword evidence="6 10" id="KW-0407">Ion channel</keyword>
<accession>A0A0A3IIJ8</accession>
<evidence type="ECO:0000256" key="8">
    <source>
        <dbReference type="ARBA" id="ARBA00035585"/>
    </source>
</evidence>
<name>A0A0A3IIJ8_9BACL</name>
<dbReference type="eggNOG" id="COG0239">
    <property type="taxonomic scope" value="Bacteria"/>
</dbReference>
<feature type="transmembrane region" description="Helical" evidence="10">
    <location>
        <begin position="6"/>
        <end position="24"/>
    </location>
</feature>
<feature type="transmembrane region" description="Helical" evidence="10">
    <location>
        <begin position="31"/>
        <end position="49"/>
    </location>
</feature>
<evidence type="ECO:0000256" key="5">
    <source>
        <dbReference type="ARBA" id="ARBA00023136"/>
    </source>
</evidence>
<dbReference type="GO" id="GO:0005886">
    <property type="term" value="C:plasma membrane"/>
    <property type="evidence" value="ECO:0007669"/>
    <property type="project" value="UniProtKB-SubCell"/>
</dbReference>